<gene>
    <name evidence="1" type="ORF">BXY64_4209</name>
</gene>
<name>A0A419WF02_9BACT</name>
<proteinExistence type="predicted"/>
<dbReference type="Proteomes" id="UP000284531">
    <property type="component" value="Unassembled WGS sequence"/>
</dbReference>
<keyword evidence="2" id="KW-1185">Reference proteome</keyword>
<reference evidence="1 2" key="1">
    <citation type="submission" date="2018-09" db="EMBL/GenBank/DDBJ databases">
        <title>Genomic Encyclopedia of Archaeal and Bacterial Type Strains, Phase II (KMG-II): from individual species to whole genera.</title>
        <authorList>
            <person name="Goeker M."/>
        </authorList>
    </citation>
    <scope>NUCLEOTIDE SEQUENCE [LARGE SCALE GENOMIC DNA]</scope>
    <source>
        <strain evidence="1 2">DSM 21950</strain>
    </source>
</reference>
<evidence type="ECO:0000313" key="1">
    <source>
        <dbReference type="EMBL" id="RKD94047.1"/>
    </source>
</evidence>
<dbReference type="EMBL" id="RAPQ01000015">
    <property type="protein sequence ID" value="RKD94047.1"/>
    <property type="molecule type" value="Genomic_DNA"/>
</dbReference>
<protein>
    <submittedName>
        <fullName evidence="1">Uncharacterized protein</fullName>
    </submittedName>
</protein>
<organism evidence="1 2">
    <name type="scientific">Marinifilum flexuosum</name>
    <dbReference type="NCBI Taxonomy" id="1117708"/>
    <lineage>
        <taxon>Bacteria</taxon>
        <taxon>Pseudomonadati</taxon>
        <taxon>Bacteroidota</taxon>
        <taxon>Bacteroidia</taxon>
        <taxon>Marinilabiliales</taxon>
        <taxon>Marinifilaceae</taxon>
    </lineage>
</organism>
<dbReference type="RefSeq" id="WP_120241878.1">
    <property type="nucleotide sequence ID" value="NZ_RAPQ01000015.1"/>
</dbReference>
<sequence length="607" mass="67862">MSSQYNNLSENLLQASKHGLQVDHPYGITNIDPIAHREKFMRAAAKEETKSKYKVDDYVHNMPAIGGLIEAARKIGDPKPFANTSILMIQHITAEVLGCISVLRSLGCKDLATVFVGYNVDAEKAYRPDLLDLPEDESRCFILKNSTTESAEQAQGIYSVKRDFTILPKAEDAKMQYDQLDKVMKEKEMTFIQAMRCLCMDTFFKQLTRSSAEGRELIVLEDGGYITPILNQSAINGQTVSDVRKQYFCPLDEETDAKLGSCLKMSDVLKNNKVVGSVEYTRNGYDHDVDTENNCGGKLFIPNMAVAVSFKKTQIEASGVAESCLNAITSAMYSYGMVLKHRDAMVIGSRGNIGRWFIRSLHARLDRRGLDCEEKPKVIGCDIKVGRQQGPNPIPSWQKRDDEPALQDIEEHACFNDFAPERLHDLDLVIGITGGPTPGHETMNRKHLMEWLANGNKDTIFIASGSTKTDEFPDLLAWVNEILENPTINILGKEASVAKLDLKDALSKRSFGARYQFVIKGNTKVQTKNVIFLNNLMPINFLFFGVPTEIIDETLAQLLSVTANLHRQTPKIKNPRVFAIDYDRIASENVYGAKMPEHDIPIPPSVN</sequence>
<comment type="caution">
    <text evidence="1">The sequence shown here is derived from an EMBL/GenBank/DDBJ whole genome shotgun (WGS) entry which is preliminary data.</text>
</comment>
<dbReference type="AlphaFoldDB" id="A0A419WF02"/>
<dbReference type="OrthoDB" id="338156at2"/>
<accession>A0A419WF02</accession>
<evidence type="ECO:0000313" key="2">
    <source>
        <dbReference type="Proteomes" id="UP000284531"/>
    </source>
</evidence>